<dbReference type="InParanoid" id="K0KWF4"/>
<feature type="compositionally biased region" description="Polar residues" evidence="7">
    <location>
        <begin position="177"/>
        <end position="198"/>
    </location>
</feature>
<dbReference type="PROSITE" id="PS50114">
    <property type="entry name" value="GATA_ZN_FINGER_2"/>
    <property type="match status" value="2"/>
</dbReference>
<dbReference type="SMART" id="SM00401">
    <property type="entry name" value="ZnF_GATA"/>
    <property type="match status" value="2"/>
</dbReference>
<dbReference type="InterPro" id="IPR039355">
    <property type="entry name" value="Transcription_factor_GATA"/>
</dbReference>
<dbReference type="GO" id="GO:0008270">
    <property type="term" value="F:zinc ion binding"/>
    <property type="evidence" value="ECO:0007669"/>
    <property type="project" value="UniProtKB-KW"/>
</dbReference>
<evidence type="ECO:0000256" key="2">
    <source>
        <dbReference type="ARBA" id="ARBA00022723"/>
    </source>
</evidence>
<dbReference type="GO" id="GO:0045944">
    <property type="term" value="P:positive regulation of transcription by RNA polymerase II"/>
    <property type="evidence" value="ECO:0007669"/>
    <property type="project" value="TreeGrafter"/>
</dbReference>
<dbReference type="PANTHER" id="PTHR10071:SF281">
    <property type="entry name" value="BOX A-BINDING FACTOR-RELATED"/>
    <property type="match status" value="1"/>
</dbReference>
<accession>K0KWF4</accession>
<evidence type="ECO:0000256" key="4">
    <source>
        <dbReference type="ARBA" id="ARBA00022833"/>
    </source>
</evidence>
<feature type="domain" description="GATA-type" evidence="8">
    <location>
        <begin position="88"/>
        <end position="126"/>
    </location>
</feature>
<evidence type="ECO:0000259" key="8">
    <source>
        <dbReference type="PROSITE" id="PS50114"/>
    </source>
</evidence>
<evidence type="ECO:0000256" key="6">
    <source>
        <dbReference type="PROSITE-ProRule" id="PRU00094"/>
    </source>
</evidence>
<evidence type="ECO:0000256" key="7">
    <source>
        <dbReference type="SAM" id="MobiDB-lite"/>
    </source>
</evidence>
<dbReference type="InterPro" id="IPR000679">
    <property type="entry name" value="Znf_GATA"/>
</dbReference>
<organism evidence="9 10">
    <name type="scientific">Wickerhamomyces ciferrii (strain ATCC 14091 / BCRC 22168 / CBS 111 / JCM 3599 / NBRC 0793 / NRRL Y-1031 F-60-10)</name>
    <name type="common">Yeast</name>
    <name type="synonym">Pichia ciferrii</name>
    <dbReference type="NCBI Taxonomy" id="1206466"/>
    <lineage>
        <taxon>Eukaryota</taxon>
        <taxon>Fungi</taxon>
        <taxon>Dikarya</taxon>
        <taxon>Ascomycota</taxon>
        <taxon>Saccharomycotina</taxon>
        <taxon>Saccharomycetes</taxon>
        <taxon>Phaffomycetales</taxon>
        <taxon>Wickerhamomycetaceae</taxon>
        <taxon>Wickerhamomyces</taxon>
    </lineage>
</organism>
<comment type="subcellular location">
    <subcellularLocation>
        <location evidence="1">Nucleus</location>
    </subcellularLocation>
</comment>
<evidence type="ECO:0000256" key="5">
    <source>
        <dbReference type="ARBA" id="ARBA00023242"/>
    </source>
</evidence>
<feature type="compositionally biased region" description="Low complexity" evidence="7">
    <location>
        <begin position="228"/>
        <end position="252"/>
    </location>
</feature>
<name>K0KWF4_WICCF</name>
<dbReference type="Proteomes" id="UP000009328">
    <property type="component" value="Unassembled WGS sequence"/>
</dbReference>
<dbReference type="PANTHER" id="PTHR10071">
    <property type="entry name" value="TRANSCRIPTION FACTOR GATA FAMILY MEMBER"/>
    <property type="match status" value="1"/>
</dbReference>
<dbReference type="eggNOG" id="KOG1601">
    <property type="taxonomic scope" value="Eukaryota"/>
</dbReference>
<dbReference type="EMBL" id="CAIF01000212">
    <property type="protein sequence ID" value="CCH45824.1"/>
    <property type="molecule type" value="Genomic_DNA"/>
</dbReference>
<gene>
    <name evidence="9" type="ORF">BN7_5410</name>
</gene>
<dbReference type="PRINTS" id="PR00619">
    <property type="entry name" value="GATAZNFINGER"/>
</dbReference>
<dbReference type="AlphaFoldDB" id="K0KWF4"/>
<dbReference type="GO" id="GO:0005634">
    <property type="term" value="C:nucleus"/>
    <property type="evidence" value="ECO:0007669"/>
    <property type="project" value="UniProtKB-SubCell"/>
</dbReference>
<keyword evidence="2" id="KW-0479">Metal-binding</keyword>
<feature type="domain" description="GATA-type" evidence="8">
    <location>
        <begin position="1"/>
        <end position="45"/>
    </location>
</feature>
<protein>
    <submittedName>
        <fullName evidence="9">GATA-binding factor 5-A</fullName>
    </submittedName>
</protein>
<dbReference type="InterPro" id="IPR013088">
    <property type="entry name" value="Znf_NHR/GATA"/>
</dbReference>
<dbReference type="Pfam" id="PF00320">
    <property type="entry name" value="GATA"/>
    <property type="match status" value="2"/>
</dbReference>
<dbReference type="SUPFAM" id="SSF57716">
    <property type="entry name" value="Glucocorticoid receptor-like (DNA-binding domain)"/>
    <property type="match status" value="2"/>
</dbReference>
<comment type="caution">
    <text evidence="9">The sequence shown here is derived from an EMBL/GenBank/DDBJ whole genome shotgun (WGS) entry which is preliminary data.</text>
</comment>
<evidence type="ECO:0000313" key="9">
    <source>
        <dbReference type="EMBL" id="CCH45824.1"/>
    </source>
</evidence>
<proteinExistence type="predicted"/>
<keyword evidence="10" id="KW-1185">Reference proteome</keyword>
<dbReference type="GO" id="GO:0000122">
    <property type="term" value="P:negative regulation of transcription by RNA polymerase II"/>
    <property type="evidence" value="ECO:0007669"/>
    <property type="project" value="TreeGrafter"/>
</dbReference>
<evidence type="ECO:0000256" key="3">
    <source>
        <dbReference type="ARBA" id="ARBA00022771"/>
    </source>
</evidence>
<feature type="region of interest" description="Disordered" evidence="7">
    <location>
        <begin position="155"/>
        <end position="252"/>
    </location>
</feature>
<keyword evidence="3 6" id="KW-0863">Zinc-finger</keyword>
<sequence>MTKCSNCEVDKTPMWRKTFDNDTKEVITLCNACGIYYKTKNCHRPRLLISKKNSLSVGELFDKLSNEQKDDSIVIKNDLKLEDLNIIRCSNCDNINTSIWRRDQQGNSICNACGLFYKKKGYHRSIKKSNNNDDVFFSIDENLIRFNKIKKRKRSSSSSDYNITKQSKKRSKSLSSNDQLKSNDTSPKTPNLQLSTITSQQSDDCAISSSSSSRKNSITSPQPIQLISNQSRSLSYSSTTSSSSSNTSTPQFNSNYILNSHILPTLHPGDNSYTTTTNNTIEYQTIRKSSNIKLPPISTILNININQ</sequence>
<dbReference type="CDD" id="cd00202">
    <property type="entry name" value="ZnF_GATA"/>
    <property type="match status" value="2"/>
</dbReference>
<evidence type="ECO:0000256" key="1">
    <source>
        <dbReference type="ARBA" id="ARBA00004123"/>
    </source>
</evidence>
<dbReference type="Gene3D" id="3.30.50.10">
    <property type="entry name" value="Erythroid Transcription Factor GATA-1, subunit A"/>
    <property type="match status" value="2"/>
</dbReference>
<keyword evidence="4" id="KW-0862">Zinc</keyword>
<dbReference type="HOGENOM" id="CLU_906753_0_0_1"/>
<dbReference type="GO" id="GO:0000978">
    <property type="term" value="F:RNA polymerase II cis-regulatory region sequence-specific DNA binding"/>
    <property type="evidence" value="ECO:0007669"/>
    <property type="project" value="TreeGrafter"/>
</dbReference>
<evidence type="ECO:0000313" key="10">
    <source>
        <dbReference type="Proteomes" id="UP000009328"/>
    </source>
</evidence>
<feature type="compositionally biased region" description="Low complexity" evidence="7">
    <location>
        <begin position="199"/>
        <end position="220"/>
    </location>
</feature>
<keyword evidence="5" id="KW-0539">Nucleus</keyword>
<dbReference type="PROSITE" id="PS00344">
    <property type="entry name" value="GATA_ZN_FINGER_1"/>
    <property type="match status" value="1"/>
</dbReference>
<dbReference type="GO" id="GO:0000981">
    <property type="term" value="F:DNA-binding transcription factor activity, RNA polymerase II-specific"/>
    <property type="evidence" value="ECO:0007669"/>
    <property type="project" value="TreeGrafter"/>
</dbReference>
<dbReference type="STRING" id="1206466.K0KWF4"/>
<reference evidence="9 10" key="1">
    <citation type="journal article" date="2012" name="Eukaryot. Cell">
        <title>Draft genome sequence of Wickerhamomyces ciferrii NRRL Y-1031 F-60-10.</title>
        <authorList>
            <person name="Schneider J."/>
            <person name="Andrea H."/>
            <person name="Blom J."/>
            <person name="Jaenicke S."/>
            <person name="Ruckert C."/>
            <person name="Schorsch C."/>
            <person name="Szczepanowski R."/>
            <person name="Farwick M."/>
            <person name="Goesmann A."/>
            <person name="Puhler A."/>
            <person name="Schaffer S."/>
            <person name="Tauch A."/>
            <person name="Kohler T."/>
            <person name="Brinkrolf K."/>
        </authorList>
    </citation>
    <scope>NUCLEOTIDE SEQUENCE [LARGE SCALE GENOMIC DNA]</scope>
    <source>
        <strain evidence="10">ATCC 14091 / BCRC 22168 / CBS 111 / JCM 3599 / NBRC 0793 / NRRL Y-1031 F-60-10</strain>
    </source>
</reference>